<dbReference type="SMART" id="SM00181">
    <property type="entry name" value="EGF"/>
    <property type="match status" value="3"/>
</dbReference>
<dbReference type="InterPro" id="IPR002165">
    <property type="entry name" value="Plexin_repeat"/>
</dbReference>
<dbReference type="InterPro" id="IPR000742">
    <property type="entry name" value="EGF"/>
</dbReference>
<sequence length="1355" mass="149440">MIVPEHDTNETAPEVASTSGYALLHFFSDAAYNLTGFNISYRKRGPVSTCRSRRRVPSVFRICSINSCPKNCSGRGECRTDGVGVAAYCACAERWRGEACDIPHCASMCGFPERGVCKPNTTTGCVCRQGWQGADCSIPMPANRSYWTREEYTIRGLARTSHKAVVHQDIMWVIGGYMFNSSEYEMVKAELFLQRVSESQRNNVISKHLLRPDSDISSATCARPGLGNGPAGSVCTEQPGTRNATICMVYDCSASWYNLRSQSWVALNRSVNAVPSRYGHSVALHEHKIYMYGGKADSTGNVSSQLWVFHIRNQSWVLANPHTKEQYAVVGHSAHIVERSQDGPVMLVIFGHCPLYGYITQVQEYNIGNVRKDGKVDDRIAAGSRCGQLYELKGSEYINTASELSPFLCEYVIGQKASLSTNTWRVLQTGGALVQGGYGHSSAYDPGTRAIYIHSGYKAFSANKYGLADVLYKYDVESSMCQTSLPSPLLSVDKKAQKCRRARNQRRVIILPNVSSGPAWAVWYWLRSGSLMGARRALGQALVKDKSHFTAAQNRSTVSLALQDFNDGGTGRHTALLLETILKDGGFFRYLHTAVIVSGTMLVFGGNTHNDTSMSHGAKCFSSDFVAYDLACDEWTVLPRPNLHQDINRFGHSAVFTNSTMYVFGGFNSLLLSDVLKFTPASCSAFSSASSCRSASAGIRCFWDHSLEACVPWEATNPLEQQQALVSCPPKSYTDKESCNQYNDCYSCTANTNGCQWCSDHCISISSNCTAVTVRPSRTGSGRCGSGQVRSGPGPGEGSTQTGPIAEYEMCPKDNPAYVCNKKTSCKSCTMDQNCQWEPRNQECVALPENVCGDGWHLVGNSCLKFITANDSYDNAKLTCRSHNAVLASLTTQKKVEFVLKELQIMTVLYKAPVTPWVGLRKINISYWCWEDMSPFTNTTLQWLPGEPSDAGFCGYLAEPTPSGLKAATCVHSVNGSWCERPANHSAKQCRTPCAMRSTCSDCTSSSSDCMWCSNMKQCVDSNSYVASFPFGQCMEWYTMNSCPPENCSGYRTCSQCLDQPGCGWCTEPSNTGRGQCIEGSYRGPFQLPGPASLMEPALNFTMCPLEGFYNWSFIHCPACQCNGHSGCVNESVCTKCEDLTAGRHCESCISGYYGDPTNGGTCQPCRCNGHASMCNPSSGKCYCTTKGIKGDRCNLCEVENRYQGNPLKGTCYYRPQKLEARPINPQLCSGTTAAPRQHRSPDTLLIDYQFTFSLSQEDDRYYTAINFVATPEEQNRDLDMFINASKNFNLNITWATNFAAGTQAGEEIPIISKSNIKELKDSFSNEKFDFRNNHNITFFVYVSNFTWPIKIQVR</sequence>
<evidence type="ECO:0000256" key="13">
    <source>
        <dbReference type="PROSITE-ProRule" id="PRU00460"/>
    </source>
</evidence>
<dbReference type="Pfam" id="PF01437">
    <property type="entry name" value="PSI"/>
    <property type="match status" value="2"/>
</dbReference>
<keyword evidence="4" id="KW-0812">Transmembrane</keyword>
<dbReference type="SMART" id="SM00180">
    <property type="entry name" value="EGF_Lam"/>
    <property type="match status" value="2"/>
</dbReference>
<dbReference type="InterPro" id="IPR016187">
    <property type="entry name" value="CTDL_fold"/>
</dbReference>
<dbReference type="PROSITE" id="PS50026">
    <property type="entry name" value="EGF_3"/>
    <property type="match status" value="1"/>
</dbReference>
<dbReference type="Gene3D" id="3.10.100.10">
    <property type="entry name" value="Mannose-Binding Protein A, subunit A"/>
    <property type="match status" value="1"/>
</dbReference>
<dbReference type="CDD" id="cd00055">
    <property type="entry name" value="EGF_Lam"/>
    <property type="match status" value="2"/>
</dbReference>
<dbReference type="GO" id="GO:0016020">
    <property type="term" value="C:membrane"/>
    <property type="evidence" value="ECO:0007669"/>
    <property type="project" value="UniProtKB-SubCell"/>
</dbReference>
<dbReference type="Pfam" id="PF24972">
    <property type="entry name" value="GBD_ATRN"/>
    <property type="match status" value="1"/>
</dbReference>
<feature type="disulfide bond" evidence="13">
    <location>
        <begin position="1137"/>
        <end position="1146"/>
    </location>
</feature>
<comment type="caution">
    <text evidence="13">Lacks conserved residue(s) required for the propagation of feature annotation.</text>
</comment>
<dbReference type="InterPro" id="IPR002049">
    <property type="entry name" value="LE_dom"/>
</dbReference>
<feature type="disulfide bond" evidence="12">
    <location>
        <begin position="68"/>
        <end position="78"/>
    </location>
</feature>
<dbReference type="Pfam" id="PF24973">
    <property type="entry name" value="EGF_LMN_ATRN"/>
    <property type="match status" value="1"/>
</dbReference>
<dbReference type="GO" id="GO:0005794">
    <property type="term" value="C:Golgi apparatus"/>
    <property type="evidence" value="ECO:0007669"/>
    <property type="project" value="TreeGrafter"/>
</dbReference>
<dbReference type="FunFam" id="3.10.100.10:FF:000012">
    <property type="entry name" value="Attractin"/>
    <property type="match status" value="1"/>
</dbReference>
<dbReference type="InterPro" id="IPR015915">
    <property type="entry name" value="Kelch-typ_b-propeller"/>
</dbReference>
<dbReference type="InterPro" id="IPR056863">
    <property type="entry name" value="LMN_ATRN_NET-like_EGF"/>
</dbReference>
<protein>
    <recommendedName>
        <fullName evidence="20">Attractin</fullName>
    </recommendedName>
</protein>
<dbReference type="SUPFAM" id="SSF117281">
    <property type="entry name" value="Kelch motif"/>
    <property type="match status" value="1"/>
</dbReference>
<feature type="domain" description="C-type lectin" evidence="17">
    <location>
        <begin position="859"/>
        <end position="978"/>
    </location>
</feature>
<evidence type="ECO:0000313" key="18">
    <source>
        <dbReference type="EMBL" id="KAG9338149.1"/>
    </source>
</evidence>
<dbReference type="PROSITE" id="PS00022">
    <property type="entry name" value="EGF_1"/>
    <property type="match status" value="1"/>
</dbReference>
<comment type="caution">
    <text evidence="18">The sequence shown here is derived from an EMBL/GenBank/DDBJ whole genome shotgun (WGS) entry which is preliminary data.</text>
</comment>
<evidence type="ECO:0000256" key="3">
    <source>
        <dbReference type="ARBA" id="ARBA00022536"/>
    </source>
</evidence>
<evidence type="ECO:0000256" key="7">
    <source>
        <dbReference type="ARBA" id="ARBA00022989"/>
    </source>
</evidence>
<evidence type="ECO:0000259" key="16">
    <source>
        <dbReference type="PROSITE" id="PS50027"/>
    </source>
</evidence>
<feature type="domain" description="EGF-like" evidence="15">
    <location>
        <begin position="64"/>
        <end position="101"/>
    </location>
</feature>
<dbReference type="InterPro" id="IPR051568">
    <property type="entry name" value="LZTR1/Attractin"/>
</dbReference>
<dbReference type="OrthoDB" id="9998912at2759"/>
<organism evidence="18 19">
    <name type="scientific">Albula glossodonta</name>
    <name type="common">roundjaw bonefish</name>
    <dbReference type="NCBI Taxonomy" id="121402"/>
    <lineage>
        <taxon>Eukaryota</taxon>
        <taxon>Metazoa</taxon>
        <taxon>Chordata</taxon>
        <taxon>Craniata</taxon>
        <taxon>Vertebrata</taxon>
        <taxon>Euteleostomi</taxon>
        <taxon>Actinopterygii</taxon>
        <taxon>Neopterygii</taxon>
        <taxon>Teleostei</taxon>
        <taxon>Albuliformes</taxon>
        <taxon>Albulidae</taxon>
        <taxon>Albula</taxon>
    </lineage>
</organism>
<evidence type="ECO:0008006" key="20">
    <source>
        <dbReference type="Google" id="ProtNLM"/>
    </source>
</evidence>
<keyword evidence="6" id="KW-0677">Repeat</keyword>
<feature type="disulfide bond" evidence="12">
    <location>
        <begin position="91"/>
        <end position="100"/>
    </location>
</feature>
<evidence type="ECO:0000256" key="4">
    <source>
        <dbReference type="ARBA" id="ARBA00022692"/>
    </source>
</evidence>
<dbReference type="Pfam" id="PF23106">
    <property type="entry name" value="EGF_Teneurin"/>
    <property type="match status" value="1"/>
</dbReference>
<dbReference type="PANTHER" id="PTHR46376">
    <property type="entry name" value="LEUCINE-ZIPPER-LIKE TRANSCRIPTIONAL REGULATOR 1"/>
    <property type="match status" value="1"/>
</dbReference>
<dbReference type="InterPro" id="IPR056737">
    <property type="entry name" value="Beta-prop_ATRN-MKLN-like"/>
</dbReference>
<keyword evidence="3 12" id="KW-0245">EGF-like domain</keyword>
<feature type="region of interest" description="Disordered" evidence="14">
    <location>
        <begin position="780"/>
        <end position="801"/>
    </location>
</feature>
<evidence type="ECO:0000256" key="2">
    <source>
        <dbReference type="ARBA" id="ARBA00022441"/>
    </source>
</evidence>
<keyword evidence="7" id="KW-1133">Transmembrane helix</keyword>
<dbReference type="Gene3D" id="2.10.25.10">
    <property type="entry name" value="Laminin"/>
    <property type="match status" value="2"/>
</dbReference>
<dbReference type="SUPFAM" id="SSF57196">
    <property type="entry name" value="EGF/Laminin"/>
    <property type="match status" value="1"/>
</dbReference>
<comment type="subcellular location">
    <subcellularLocation>
        <location evidence="1">Membrane</location>
        <topology evidence="1">Single-pass membrane protein</topology>
    </subcellularLocation>
</comment>
<dbReference type="InterPro" id="IPR016201">
    <property type="entry name" value="PSI"/>
</dbReference>
<evidence type="ECO:0000256" key="9">
    <source>
        <dbReference type="ARBA" id="ARBA00023157"/>
    </source>
</evidence>
<dbReference type="PANTHER" id="PTHR46376:SF3">
    <property type="entry name" value="ATTRACTIN"/>
    <property type="match status" value="1"/>
</dbReference>
<dbReference type="PROSITE" id="PS01186">
    <property type="entry name" value="EGF_2"/>
    <property type="match status" value="1"/>
</dbReference>
<keyword evidence="11 13" id="KW-0424">Laminin EGF-like domain</keyword>
<keyword evidence="8" id="KW-0472">Membrane</keyword>
<keyword evidence="9 12" id="KW-1015">Disulfide bond</keyword>
<dbReference type="InterPro" id="IPR001304">
    <property type="entry name" value="C-type_lectin-like"/>
</dbReference>
<evidence type="ECO:0000256" key="12">
    <source>
        <dbReference type="PROSITE-ProRule" id="PRU00076"/>
    </source>
</evidence>
<evidence type="ECO:0000256" key="10">
    <source>
        <dbReference type="ARBA" id="ARBA00023180"/>
    </source>
</evidence>
<feature type="disulfide bond" evidence="12">
    <location>
        <begin position="72"/>
        <end position="89"/>
    </location>
</feature>
<dbReference type="PROSITE" id="PS50041">
    <property type="entry name" value="C_TYPE_LECTIN_2"/>
    <property type="match status" value="1"/>
</dbReference>
<evidence type="ECO:0000256" key="11">
    <source>
        <dbReference type="ARBA" id="ARBA00023292"/>
    </source>
</evidence>
<dbReference type="Gene3D" id="2.120.10.80">
    <property type="entry name" value="Kelch-type beta propeller"/>
    <property type="match status" value="2"/>
</dbReference>
<name>A0A8T2NCZ3_9TELE</name>
<evidence type="ECO:0000256" key="6">
    <source>
        <dbReference type="ARBA" id="ARBA00022737"/>
    </source>
</evidence>
<feature type="disulfide bond" evidence="13">
    <location>
        <begin position="1149"/>
        <end position="1163"/>
    </location>
</feature>
<keyword evidence="19" id="KW-1185">Reference proteome</keyword>
<dbReference type="Proteomes" id="UP000824540">
    <property type="component" value="Unassembled WGS sequence"/>
</dbReference>
<evidence type="ECO:0000256" key="8">
    <source>
        <dbReference type="ARBA" id="ARBA00023136"/>
    </source>
</evidence>
<evidence type="ECO:0000259" key="17">
    <source>
        <dbReference type="PROSITE" id="PS50041"/>
    </source>
</evidence>
<gene>
    <name evidence="18" type="ORF">JZ751_027016</name>
</gene>
<dbReference type="FunFam" id="2.10.25.10:FF:000079">
    <property type="entry name" value="Attractin like 1"/>
    <property type="match status" value="1"/>
</dbReference>
<dbReference type="SMART" id="SM00423">
    <property type="entry name" value="PSI"/>
    <property type="match status" value="5"/>
</dbReference>
<evidence type="ECO:0000259" key="15">
    <source>
        <dbReference type="PROSITE" id="PS50026"/>
    </source>
</evidence>
<feature type="non-terminal residue" evidence="18">
    <location>
        <position position="1"/>
    </location>
</feature>
<feature type="domain" description="Laminin EGF-like" evidence="16">
    <location>
        <begin position="1120"/>
        <end position="1165"/>
    </location>
</feature>
<dbReference type="EMBL" id="JAFBMS010000072">
    <property type="protein sequence ID" value="KAG9338149.1"/>
    <property type="molecule type" value="Genomic_DNA"/>
</dbReference>
<dbReference type="PROSITE" id="PS01248">
    <property type="entry name" value="EGF_LAM_1"/>
    <property type="match status" value="1"/>
</dbReference>
<keyword evidence="2" id="KW-0880">Kelch repeat</keyword>
<dbReference type="InterPro" id="IPR056732">
    <property type="entry name" value="GBD_ATRN"/>
</dbReference>
<dbReference type="SMART" id="SM00034">
    <property type="entry name" value="CLECT"/>
    <property type="match status" value="1"/>
</dbReference>
<dbReference type="PROSITE" id="PS50027">
    <property type="entry name" value="EGF_LAM_2"/>
    <property type="match status" value="1"/>
</dbReference>
<dbReference type="InterPro" id="IPR016186">
    <property type="entry name" value="C-type_lectin-like/link_sf"/>
</dbReference>
<keyword evidence="5" id="KW-0732">Signal</keyword>
<keyword evidence="10" id="KW-0325">Glycoprotein</keyword>
<proteinExistence type="predicted"/>
<evidence type="ECO:0000313" key="19">
    <source>
        <dbReference type="Proteomes" id="UP000824540"/>
    </source>
</evidence>
<accession>A0A8T2NCZ3</accession>
<evidence type="ECO:0000256" key="14">
    <source>
        <dbReference type="SAM" id="MobiDB-lite"/>
    </source>
</evidence>
<reference evidence="18" key="1">
    <citation type="thesis" date="2021" institute="BYU ScholarsArchive" country="Provo, UT, USA">
        <title>Applications of and Algorithms for Genome Assembly and Genomic Analyses with an Emphasis on Marine Teleosts.</title>
        <authorList>
            <person name="Pickett B.D."/>
        </authorList>
    </citation>
    <scope>NUCLEOTIDE SEQUENCE</scope>
    <source>
        <strain evidence="18">HI-2016</strain>
    </source>
</reference>
<evidence type="ECO:0000256" key="5">
    <source>
        <dbReference type="ARBA" id="ARBA00022729"/>
    </source>
</evidence>
<evidence type="ECO:0000256" key="1">
    <source>
        <dbReference type="ARBA" id="ARBA00004167"/>
    </source>
</evidence>
<dbReference type="Pfam" id="PF24981">
    <property type="entry name" value="Beta-prop_ATRN-LZTR1"/>
    <property type="match status" value="3"/>
</dbReference>
<dbReference type="SUPFAM" id="SSF56436">
    <property type="entry name" value="C-type lectin-like"/>
    <property type="match status" value="1"/>
</dbReference>